<organism evidence="1 2">
    <name type="scientific">Methylobacterium oryzae CBMB20</name>
    <dbReference type="NCBI Taxonomy" id="693986"/>
    <lineage>
        <taxon>Bacteria</taxon>
        <taxon>Pseudomonadati</taxon>
        <taxon>Pseudomonadota</taxon>
        <taxon>Alphaproteobacteria</taxon>
        <taxon>Hyphomicrobiales</taxon>
        <taxon>Methylobacteriaceae</taxon>
        <taxon>Methylobacterium</taxon>
    </lineage>
</organism>
<accession>A0A089NVP3</accession>
<name>A0A089NVP3_9HYPH</name>
<proteinExistence type="predicted"/>
<protein>
    <submittedName>
        <fullName evidence="1">Protein of unassigned function</fullName>
    </submittedName>
</protein>
<dbReference type="KEGG" id="mor:MOC_2128"/>
<dbReference type="STRING" id="693986.MOC_2128"/>
<dbReference type="Proteomes" id="UP000029492">
    <property type="component" value="Chromosome"/>
</dbReference>
<sequence>MPAPCVRHVSRHGLMPSGRAIAHFSAGVHQGRLRPRTASEPVD</sequence>
<gene>
    <name evidence="1" type="ORF">MOC_2128</name>
</gene>
<evidence type="ECO:0000313" key="1">
    <source>
        <dbReference type="EMBL" id="AIQ89883.1"/>
    </source>
</evidence>
<dbReference type="HOGENOM" id="CLU_3235933_0_0_5"/>
<keyword evidence="2" id="KW-1185">Reference proteome</keyword>
<dbReference type="EMBL" id="CP003811">
    <property type="protein sequence ID" value="AIQ89883.1"/>
    <property type="molecule type" value="Genomic_DNA"/>
</dbReference>
<reference evidence="1 2" key="1">
    <citation type="journal article" date="2014" name="PLoS ONE">
        <title>Genome Information of Methylobacterium oryzae, a Plant-Probiotic Methylotroph in the Phyllosphere.</title>
        <authorList>
            <person name="Kwak M.J."/>
            <person name="Jeong H."/>
            <person name="Madhaiyan M."/>
            <person name="Lee Y."/>
            <person name="Sa T.M."/>
            <person name="Oh T.K."/>
            <person name="Kim J.F."/>
        </authorList>
    </citation>
    <scope>NUCLEOTIDE SEQUENCE [LARGE SCALE GENOMIC DNA]</scope>
    <source>
        <strain evidence="1 2">CBMB20</strain>
    </source>
</reference>
<dbReference type="AlphaFoldDB" id="A0A089NVP3"/>
<evidence type="ECO:0000313" key="2">
    <source>
        <dbReference type="Proteomes" id="UP000029492"/>
    </source>
</evidence>